<dbReference type="SUPFAM" id="SSF53098">
    <property type="entry name" value="Ribonuclease H-like"/>
    <property type="match status" value="1"/>
</dbReference>
<evidence type="ECO:0008006" key="3">
    <source>
        <dbReference type="Google" id="ProtNLM"/>
    </source>
</evidence>
<protein>
    <recommendedName>
        <fullName evidence="3">HAT C-terminal dimerisation domain-containing protein</fullName>
    </recommendedName>
</protein>
<sequence length="144" mass="16903">MKPDQVCLQLANRDSSSYDAFPSVQFLSRVSLTLPLDNCWPERGFSQMKRIKTPQGNKIGPNMLQYLMNIKMNGWVVLSKQRALEIAKRWFSEKGRRISRNKDQKLKRSLNLATEEDGAYLENIQKFYQTKIEELQDNFEELLK</sequence>
<gene>
    <name evidence="1" type="ORF">EZS28_003087</name>
</gene>
<evidence type="ECO:0000313" key="1">
    <source>
        <dbReference type="EMBL" id="KAA6401389.1"/>
    </source>
</evidence>
<dbReference type="AlphaFoldDB" id="A0A5J4X4E5"/>
<dbReference type="EMBL" id="SNRW01000398">
    <property type="protein sequence ID" value="KAA6401389.1"/>
    <property type="molecule type" value="Genomic_DNA"/>
</dbReference>
<reference evidence="1 2" key="1">
    <citation type="submission" date="2019-03" db="EMBL/GenBank/DDBJ databases">
        <title>Single cell metagenomics reveals metabolic interactions within the superorganism composed of flagellate Streblomastix strix and complex community of Bacteroidetes bacteria on its surface.</title>
        <authorList>
            <person name="Treitli S.C."/>
            <person name="Kolisko M."/>
            <person name="Husnik F."/>
            <person name="Keeling P."/>
            <person name="Hampl V."/>
        </authorList>
    </citation>
    <scope>NUCLEOTIDE SEQUENCE [LARGE SCALE GENOMIC DNA]</scope>
    <source>
        <strain evidence="1">ST1C</strain>
    </source>
</reference>
<evidence type="ECO:0000313" key="2">
    <source>
        <dbReference type="Proteomes" id="UP000324800"/>
    </source>
</evidence>
<organism evidence="1 2">
    <name type="scientific">Streblomastix strix</name>
    <dbReference type="NCBI Taxonomy" id="222440"/>
    <lineage>
        <taxon>Eukaryota</taxon>
        <taxon>Metamonada</taxon>
        <taxon>Preaxostyla</taxon>
        <taxon>Oxymonadida</taxon>
        <taxon>Streblomastigidae</taxon>
        <taxon>Streblomastix</taxon>
    </lineage>
</organism>
<dbReference type="OrthoDB" id="6159421at2759"/>
<accession>A0A5J4X4E5</accession>
<comment type="caution">
    <text evidence="1">The sequence shown here is derived from an EMBL/GenBank/DDBJ whole genome shotgun (WGS) entry which is preliminary data.</text>
</comment>
<proteinExistence type="predicted"/>
<dbReference type="InterPro" id="IPR012337">
    <property type="entry name" value="RNaseH-like_sf"/>
</dbReference>
<dbReference type="Proteomes" id="UP000324800">
    <property type="component" value="Unassembled WGS sequence"/>
</dbReference>
<name>A0A5J4X4E5_9EUKA</name>